<dbReference type="Proteomes" id="UP000219612">
    <property type="component" value="Unassembled WGS sequence"/>
</dbReference>
<protein>
    <submittedName>
        <fullName evidence="1">Uncharacterized protein</fullName>
    </submittedName>
</protein>
<proteinExistence type="predicted"/>
<reference evidence="1 2" key="1">
    <citation type="submission" date="2017-09" db="EMBL/GenBank/DDBJ databases">
        <authorList>
            <person name="Ehlers B."/>
            <person name="Leendertz F.H."/>
        </authorList>
    </citation>
    <scope>NUCLEOTIDE SEQUENCE [LARGE SCALE GENOMIC DNA]</scope>
    <source>
        <strain evidence="1 2">CGMCC 4.6857</strain>
    </source>
</reference>
<dbReference type="AlphaFoldDB" id="A0A285H418"/>
<accession>A0A285H418</accession>
<dbReference type="EMBL" id="OBDY01000003">
    <property type="protein sequence ID" value="SNY30324.1"/>
    <property type="molecule type" value="Genomic_DNA"/>
</dbReference>
<name>A0A285H418_9ACTN</name>
<evidence type="ECO:0000313" key="2">
    <source>
        <dbReference type="Proteomes" id="UP000219612"/>
    </source>
</evidence>
<keyword evidence="2" id="KW-1185">Reference proteome</keyword>
<sequence>MLTLHDEGSDGDADDDQIGLFLVFLYPGIVWAPEHQGMRVDRWVKRDRRMVIQVAVDDGVVLDAGEARAYVAQNLRAAGLLLDAEVSKRGIPGSTATCHRLIEAVLASEEWAGLQHG</sequence>
<gene>
    <name evidence="1" type="ORF">SAMN05421748_103384</name>
</gene>
<evidence type="ECO:0000313" key="1">
    <source>
        <dbReference type="EMBL" id="SNY30324.1"/>
    </source>
</evidence>
<organism evidence="1 2">
    <name type="scientific">Paractinoplanes atraurantiacus</name>
    <dbReference type="NCBI Taxonomy" id="1036182"/>
    <lineage>
        <taxon>Bacteria</taxon>
        <taxon>Bacillati</taxon>
        <taxon>Actinomycetota</taxon>
        <taxon>Actinomycetes</taxon>
        <taxon>Micromonosporales</taxon>
        <taxon>Micromonosporaceae</taxon>
        <taxon>Paractinoplanes</taxon>
    </lineage>
</organism>